<dbReference type="RefSeq" id="WP_143824978.1">
    <property type="nucleotide sequence ID" value="NZ_OBEJ01000009.1"/>
</dbReference>
<dbReference type="EMBL" id="OBEJ01000009">
    <property type="protein sequence ID" value="SNZ18231.1"/>
    <property type="molecule type" value="Genomic_DNA"/>
</dbReference>
<evidence type="ECO:0000313" key="2">
    <source>
        <dbReference type="EMBL" id="SNZ18231.1"/>
    </source>
</evidence>
<accession>A0A285PED8</accession>
<gene>
    <name evidence="2" type="ORF">SAMN06269185_3302</name>
</gene>
<dbReference type="Proteomes" id="UP000219453">
    <property type="component" value="Unassembled WGS sequence"/>
</dbReference>
<keyword evidence="3" id="KW-1185">Reference proteome</keyword>
<feature type="region of interest" description="Disordered" evidence="1">
    <location>
        <begin position="103"/>
        <end position="140"/>
    </location>
</feature>
<name>A0A285PED8_NATPI</name>
<organism evidence="2 3">
    <name type="scientific">Natronoarchaeum philippinense</name>
    <dbReference type="NCBI Taxonomy" id="558529"/>
    <lineage>
        <taxon>Archaea</taxon>
        <taxon>Methanobacteriati</taxon>
        <taxon>Methanobacteriota</taxon>
        <taxon>Stenosarchaea group</taxon>
        <taxon>Halobacteria</taxon>
        <taxon>Halobacteriales</taxon>
        <taxon>Natronoarchaeaceae</taxon>
    </lineage>
</organism>
<reference evidence="2 3" key="1">
    <citation type="submission" date="2017-09" db="EMBL/GenBank/DDBJ databases">
        <authorList>
            <person name="Ehlers B."/>
            <person name="Leendertz F.H."/>
        </authorList>
    </citation>
    <scope>NUCLEOTIDE SEQUENCE [LARGE SCALE GENOMIC DNA]</scope>
    <source>
        <strain evidence="2 3">DSM 27208</strain>
    </source>
</reference>
<sequence>MQDICRDARKRLNETARHQAEQFDSVILHNHVAEGVPEDSDLRRLVDLAERSYALAADTDDDEIDTAAFSAGADLNDAATERVNDVVTELVAELDDDAIAAARDERDRFLEDDEDDGREEPTRSEPADFGGGESTGVQDL</sequence>
<proteinExistence type="predicted"/>
<dbReference type="OrthoDB" id="351381at2157"/>
<dbReference type="AlphaFoldDB" id="A0A285PED8"/>
<evidence type="ECO:0000313" key="3">
    <source>
        <dbReference type="Proteomes" id="UP000219453"/>
    </source>
</evidence>
<protein>
    <submittedName>
        <fullName evidence="2">Uncharacterized protein</fullName>
    </submittedName>
</protein>
<evidence type="ECO:0000256" key="1">
    <source>
        <dbReference type="SAM" id="MobiDB-lite"/>
    </source>
</evidence>